<dbReference type="GO" id="GO:0045493">
    <property type="term" value="P:xylan catabolic process"/>
    <property type="evidence" value="ECO:0007669"/>
    <property type="project" value="UniProtKB-KW"/>
</dbReference>
<evidence type="ECO:0000256" key="2">
    <source>
        <dbReference type="ARBA" id="ARBA00009865"/>
    </source>
</evidence>
<dbReference type="InterPro" id="IPR011024">
    <property type="entry name" value="G_crystallin-like"/>
</dbReference>
<evidence type="ECO:0000256" key="9">
    <source>
        <dbReference type="RuleBase" id="RU361187"/>
    </source>
</evidence>
<dbReference type="EMBL" id="SLUP01000002">
    <property type="protein sequence ID" value="TCL67896.1"/>
    <property type="molecule type" value="Genomic_DNA"/>
</dbReference>
<dbReference type="InterPro" id="IPR006710">
    <property type="entry name" value="Glyco_hydro_43"/>
</dbReference>
<dbReference type="Gene3D" id="2.60.120.260">
    <property type="entry name" value="Galactose-binding domain-like"/>
    <property type="match status" value="1"/>
</dbReference>
<keyword evidence="7 9" id="KW-0326">Glycosidase</keyword>
<dbReference type="SUPFAM" id="SSF49695">
    <property type="entry name" value="gamma-Crystallin-like"/>
    <property type="match status" value="1"/>
</dbReference>
<comment type="caution">
    <text evidence="11">The sequence shown here is derived from an EMBL/GenBank/DDBJ whole genome shotgun (WGS) entry which is preliminary data.</text>
</comment>
<evidence type="ECO:0000256" key="5">
    <source>
        <dbReference type="ARBA" id="ARBA00022801"/>
    </source>
</evidence>
<keyword evidence="4" id="KW-0677">Repeat</keyword>
<organism evidence="11 12">
    <name type="scientific">Mariniflexile fucanivorans</name>
    <dbReference type="NCBI Taxonomy" id="264023"/>
    <lineage>
        <taxon>Bacteria</taxon>
        <taxon>Pseudomonadati</taxon>
        <taxon>Bacteroidota</taxon>
        <taxon>Flavobacteriia</taxon>
        <taxon>Flavobacteriales</taxon>
        <taxon>Flavobacteriaceae</taxon>
        <taxon>Mariniflexile</taxon>
    </lineage>
</organism>
<comment type="similarity">
    <text evidence="2 9">Belongs to the glycosyl hydrolase 43 family.</text>
</comment>
<evidence type="ECO:0000313" key="11">
    <source>
        <dbReference type="EMBL" id="TCL67896.1"/>
    </source>
</evidence>
<dbReference type="PANTHER" id="PTHR43772:SF2">
    <property type="entry name" value="PUTATIVE (AFU_ORTHOLOGUE AFUA_2G04480)-RELATED"/>
    <property type="match status" value="1"/>
</dbReference>
<gene>
    <name evidence="11" type="ORF">EV196_102459</name>
</gene>
<dbReference type="AlphaFoldDB" id="A0A4R1RNS7"/>
<dbReference type="SUPFAM" id="SSF75005">
    <property type="entry name" value="Arabinanase/levansucrase/invertase"/>
    <property type="match status" value="1"/>
</dbReference>
<dbReference type="InterPro" id="IPR003305">
    <property type="entry name" value="CenC_carb-bd"/>
</dbReference>
<evidence type="ECO:0000259" key="10">
    <source>
        <dbReference type="PROSITE" id="PS50915"/>
    </source>
</evidence>
<feature type="site" description="Important for catalytic activity, responsible for pKa modulation of the active site Glu and correct orientation of both the proton donor and substrate" evidence="8">
    <location>
        <position position="161"/>
    </location>
</feature>
<evidence type="ECO:0000256" key="6">
    <source>
        <dbReference type="ARBA" id="ARBA00023277"/>
    </source>
</evidence>
<dbReference type="Gene3D" id="2.115.10.20">
    <property type="entry name" value="Glycosyl hydrolase domain, family 43"/>
    <property type="match status" value="1"/>
</dbReference>
<dbReference type="PROSITE" id="PS50915">
    <property type="entry name" value="CRYSTALLIN_BETA_GAMMA"/>
    <property type="match status" value="1"/>
</dbReference>
<evidence type="ECO:0000256" key="4">
    <source>
        <dbReference type="ARBA" id="ARBA00022737"/>
    </source>
</evidence>
<dbReference type="Proteomes" id="UP000295455">
    <property type="component" value="Unassembled WGS sequence"/>
</dbReference>
<dbReference type="InterPro" id="IPR001064">
    <property type="entry name" value="Beta/gamma_crystallin"/>
</dbReference>
<dbReference type="Pfam" id="PF04616">
    <property type="entry name" value="Glyco_hydro_43"/>
    <property type="match status" value="1"/>
</dbReference>
<accession>A0A4R1RNS7</accession>
<dbReference type="InterPro" id="IPR023296">
    <property type="entry name" value="Glyco_hydro_beta-prop_sf"/>
</dbReference>
<dbReference type="PANTHER" id="PTHR43772">
    <property type="entry name" value="ENDO-1,4-BETA-XYLANASE"/>
    <property type="match status" value="1"/>
</dbReference>
<sequence length="548" mass="62432">MKNQNKIFSLYVLILLFTSGLYLNAQNRRSNPIVSHMFTADPSAHVWEDGRLYVYPSTDNAPARGYKTMDGYHVFSTDDMITWKDHGEILHSSQVEWGREEGGFMWAPDCAYKDGVYYYYFPHPTGTDFKASWKFGVATSTKPASDFKVQGYIKDLPSLIDPCVFIDDDNQAYLYIAGNDECFGVKLKENMMEIDGELIKQTGLDGLREGPFVFKRNDIYYLIYPDDFPKFNKMRYAMSKNPLGPWEHNEVFLNSTDVITTHGSAVEYKGQWYLFYHNGNLSGGIGPNRSICFDPIYFNEDGTIQMVKQTLGVQLPTFHKDINFNGMMGTLSVGNYNQAAMNKLGILQNEISSVQIPKGFIVECFEKDNFKGKSWSFEEDRIDLNNIGCNDVISSIKISKSKVENLVKNPSFELSTHDQLKYWVTRSPNFYHQYLDDSGTGYYALQFKGNENAKEISQNVELTPNTTYELSVKMKIEAGTKGRAVFDTNGNFDDTCKFELDSTTKNGAWVEFKGVFNSGEVSKLQLRCLPSDDFKGVAYWDNVVLKVK</sequence>
<dbReference type="InterPro" id="IPR052176">
    <property type="entry name" value="Glycosyl_Hydrlase_43_Enz"/>
</dbReference>
<evidence type="ECO:0000256" key="7">
    <source>
        <dbReference type="ARBA" id="ARBA00023295"/>
    </source>
</evidence>
<name>A0A4R1RNS7_9FLAO</name>
<evidence type="ECO:0000313" key="12">
    <source>
        <dbReference type="Proteomes" id="UP000295455"/>
    </source>
</evidence>
<dbReference type="RefSeq" id="WP_132216019.1">
    <property type="nucleotide sequence ID" value="NZ_OX156936.1"/>
</dbReference>
<evidence type="ECO:0000256" key="8">
    <source>
        <dbReference type="PIRSR" id="PIRSR606710-2"/>
    </source>
</evidence>
<keyword evidence="12" id="KW-1185">Reference proteome</keyword>
<keyword evidence="5 9" id="KW-0378">Hydrolase</keyword>
<feature type="domain" description="Beta/gamma crystallin 'Greek key'" evidence="10">
    <location>
        <begin position="360"/>
        <end position="400"/>
    </location>
</feature>
<evidence type="ECO:0000256" key="1">
    <source>
        <dbReference type="ARBA" id="ARBA00009646"/>
    </source>
</evidence>
<dbReference type="CDD" id="cd08990">
    <property type="entry name" value="GH43_AXH_like"/>
    <property type="match status" value="1"/>
</dbReference>
<dbReference type="GO" id="GO:0004553">
    <property type="term" value="F:hydrolase activity, hydrolyzing O-glycosyl compounds"/>
    <property type="evidence" value="ECO:0007669"/>
    <property type="project" value="InterPro"/>
</dbReference>
<dbReference type="OrthoDB" id="9763933at2"/>
<keyword evidence="3" id="KW-0858">Xylan degradation</keyword>
<keyword evidence="3" id="KW-0624">Polysaccharide degradation</keyword>
<keyword evidence="6" id="KW-0119">Carbohydrate metabolism</keyword>
<dbReference type="Gene3D" id="2.60.20.10">
    <property type="entry name" value="Crystallins"/>
    <property type="match status" value="1"/>
</dbReference>
<reference evidence="11 12" key="1">
    <citation type="submission" date="2019-03" db="EMBL/GenBank/DDBJ databases">
        <title>Genomic Encyclopedia of Type Strains, Phase IV (KMG-IV): sequencing the most valuable type-strain genomes for metagenomic binning, comparative biology and taxonomic classification.</title>
        <authorList>
            <person name="Goeker M."/>
        </authorList>
    </citation>
    <scope>NUCLEOTIDE SEQUENCE [LARGE SCALE GENOMIC DNA]</scope>
    <source>
        <strain evidence="11 12">DSM 18792</strain>
    </source>
</reference>
<comment type="similarity">
    <text evidence="1">Belongs to the beta/gamma-crystallin family.</text>
</comment>
<proteinExistence type="inferred from homology"/>
<evidence type="ECO:0000256" key="3">
    <source>
        <dbReference type="ARBA" id="ARBA00022651"/>
    </source>
</evidence>
<dbReference type="Pfam" id="PF02018">
    <property type="entry name" value="CBM_4_9"/>
    <property type="match status" value="1"/>
</dbReference>
<protein>
    <submittedName>
        <fullName evidence="11">Glycosyl hydrolase family 43</fullName>
    </submittedName>
</protein>